<name>A0A9P5YT59_9AGAR</name>
<sequence>MRIPRHRRPKKTNPTISTLRPDIIISRGEQVYDLSGLNGPVVFAADRKRKGQQNYGRDKTKWLPFPPNTRGYFYYHRSPGQSELASSIRFRLCEGPEDFERGCDLLAPSGKPWGHTLLELAAHPYLEVFSALVLAEGLVDQEIISDLAKYGSQKEQDRSPFLFTLAEPFFYNLALMKENVRILTRKKIIRVDLKMHPFAQQVARPKHHWVSPLTGLVKLRFEISTLPEHVPLGPTLVLRVLEVVEPISMDPDYTRPAVVPPELGTLVYQMRYGKKHIVCLPINRQKMSADILQLAKDTWPDANI</sequence>
<comment type="caution">
    <text evidence="1">The sequence shown here is derived from an EMBL/GenBank/DDBJ whole genome shotgun (WGS) entry which is preliminary data.</text>
</comment>
<dbReference type="OrthoDB" id="3067792at2759"/>
<keyword evidence="2" id="KW-1185">Reference proteome</keyword>
<evidence type="ECO:0000313" key="1">
    <source>
        <dbReference type="EMBL" id="KAF9475368.1"/>
    </source>
</evidence>
<proteinExistence type="predicted"/>
<dbReference type="AlphaFoldDB" id="A0A9P5YT59"/>
<protein>
    <submittedName>
        <fullName evidence="1">Uncharacterized protein</fullName>
    </submittedName>
</protein>
<reference evidence="1" key="1">
    <citation type="submission" date="2020-11" db="EMBL/GenBank/DDBJ databases">
        <authorList>
            <consortium name="DOE Joint Genome Institute"/>
            <person name="Ahrendt S."/>
            <person name="Riley R."/>
            <person name="Andreopoulos W."/>
            <person name="Labutti K."/>
            <person name="Pangilinan J."/>
            <person name="Ruiz-Duenas F.J."/>
            <person name="Barrasa J.M."/>
            <person name="Sanchez-Garcia M."/>
            <person name="Camarero S."/>
            <person name="Miyauchi S."/>
            <person name="Serrano A."/>
            <person name="Linde D."/>
            <person name="Babiker R."/>
            <person name="Drula E."/>
            <person name="Ayuso-Fernandez I."/>
            <person name="Pacheco R."/>
            <person name="Padilla G."/>
            <person name="Ferreira P."/>
            <person name="Barriuso J."/>
            <person name="Kellner H."/>
            <person name="Castanera R."/>
            <person name="Alfaro M."/>
            <person name="Ramirez L."/>
            <person name="Pisabarro A.G."/>
            <person name="Kuo A."/>
            <person name="Tritt A."/>
            <person name="Lipzen A."/>
            <person name="He G."/>
            <person name="Yan M."/>
            <person name="Ng V."/>
            <person name="Cullen D."/>
            <person name="Martin F."/>
            <person name="Rosso M.-N."/>
            <person name="Henrissat B."/>
            <person name="Hibbett D."/>
            <person name="Martinez A.T."/>
            <person name="Grigoriev I.V."/>
        </authorList>
    </citation>
    <scope>NUCLEOTIDE SEQUENCE</scope>
    <source>
        <strain evidence="1">CIRM-BRFM 674</strain>
    </source>
</reference>
<dbReference type="Proteomes" id="UP000807469">
    <property type="component" value="Unassembled WGS sequence"/>
</dbReference>
<gene>
    <name evidence="1" type="ORF">BDN70DRAFT_883789</name>
</gene>
<organism evidence="1 2">
    <name type="scientific">Pholiota conissans</name>
    <dbReference type="NCBI Taxonomy" id="109636"/>
    <lineage>
        <taxon>Eukaryota</taxon>
        <taxon>Fungi</taxon>
        <taxon>Dikarya</taxon>
        <taxon>Basidiomycota</taxon>
        <taxon>Agaricomycotina</taxon>
        <taxon>Agaricomycetes</taxon>
        <taxon>Agaricomycetidae</taxon>
        <taxon>Agaricales</taxon>
        <taxon>Agaricineae</taxon>
        <taxon>Strophariaceae</taxon>
        <taxon>Pholiota</taxon>
    </lineage>
</organism>
<dbReference type="EMBL" id="MU155335">
    <property type="protein sequence ID" value="KAF9475368.1"/>
    <property type="molecule type" value="Genomic_DNA"/>
</dbReference>
<evidence type="ECO:0000313" key="2">
    <source>
        <dbReference type="Proteomes" id="UP000807469"/>
    </source>
</evidence>
<accession>A0A9P5YT59</accession>